<dbReference type="EMBL" id="JANRHH010000019">
    <property type="protein sequence ID" value="MDN4593066.1"/>
    <property type="molecule type" value="Genomic_DNA"/>
</dbReference>
<organism evidence="1 2">
    <name type="scientific">Polycladomyces subterraneus</name>
    <dbReference type="NCBI Taxonomy" id="1016997"/>
    <lineage>
        <taxon>Bacteria</taxon>
        <taxon>Bacillati</taxon>
        <taxon>Bacillota</taxon>
        <taxon>Bacilli</taxon>
        <taxon>Bacillales</taxon>
        <taxon>Thermoactinomycetaceae</taxon>
        <taxon>Polycladomyces</taxon>
    </lineage>
</organism>
<reference evidence="1" key="1">
    <citation type="submission" date="2022-08" db="EMBL/GenBank/DDBJ databases">
        <title>Polycladomyces zharkentsis sp. nov., a novel thermophilic CMC and starch-degrading bacterium isolated from a geothermal spring in Kazakhstan.</title>
        <authorList>
            <person name="Mashzhan A."/>
            <person name="Kistaubaeva A."/>
            <person name="Javier-Lopez R."/>
            <person name="Birkeland N.-K."/>
        </authorList>
    </citation>
    <scope>NUCLEOTIDE SEQUENCE</scope>
    <source>
        <strain evidence="1">KSR 13</strain>
    </source>
</reference>
<keyword evidence="2" id="KW-1185">Reference proteome</keyword>
<dbReference type="RefSeq" id="WP_301237780.1">
    <property type="nucleotide sequence ID" value="NZ_JANRHH010000019.1"/>
</dbReference>
<sequence>MNPDISYSFEPFVEKRERLDFYRDDSFLQKLVLRYGGEKTHEQALVFSPKVSYRWNNLVDRAIRSNPPELQHYDAFNRRVDRLVRPYEIEILEKEVFSEALFSEKSIHLKAL</sequence>
<proteinExistence type="predicted"/>
<evidence type="ECO:0000313" key="1">
    <source>
        <dbReference type="EMBL" id="MDN4593066.1"/>
    </source>
</evidence>
<dbReference type="Proteomes" id="UP001174196">
    <property type="component" value="Unassembled WGS sequence"/>
</dbReference>
<protein>
    <submittedName>
        <fullName evidence="1">Uncharacterized protein</fullName>
    </submittedName>
</protein>
<comment type="caution">
    <text evidence="1">The sequence shown here is derived from an EMBL/GenBank/DDBJ whole genome shotgun (WGS) entry which is preliminary data.</text>
</comment>
<name>A0ABT8IJX8_9BACL</name>
<accession>A0ABT8IJX8</accession>
<gene>
    <name evidence="1" type="ORF">NWF35_03975</name>
</gene>
<evidence type="ECO:0000313" key="2">
    <source>
        <dbReference type="Proteomes" id="UP001174196"/>
    </source>
</evidence>